<dbReference type="InterPro" id="IPR006311">
    <property type="entry name" value="TAT_signal"/>
</dbReference>
<dbReference type="PROSITE" id="PS51318">
    <property type="entry name" value="TAT"/>
    <property type="match status" value="1"/>
</dbReference>
<accession>A0A3D9BPW4</accession>
<proteinExistence type="inferred from homology"/>
<dbReference type="EC" id="3.4.16.4" evidence="3"/>
<evidence type="ECO:0000313" key="3">
    <source>
        <dbReference type="EMBL" id="REC55391.1"/>
    </source>
</evidence>
<name>A0A3D9BPW4_9RHOB</name>
<keyword evidence="3" id="KW-0645">Protease</keyword>
<sequence length="496" mass="52062">MRDGLDRRAFLAGLGALAGTQAAAAPPAASLRPLARRAGLGPAPPGAEALIAEARLRGTVALGLADVATGRMLETVRPGAALPPASTAKAITALYALDALGPAHRFETRVLAAGELRDGVLKGDLILAGGGDPTLDTDGLAALVEGLQAAGLRAVEGRLRVWAGALPAARAIDAGQPAHVSYNPAVSGLNLNFNRVHFGWARAGADYEVTLQARTARYRPDVRIARMQIADRRSPVYTYEDRAGRDHWTVARGALGAEGARWLPVRRPALYAGEVFQRLAEVAGLRLPAPEAAAALPGGTTTLARRESAPLREILRDMLDYSTNLTAEVAGLAATAAQGARAATLAESGAEMARWAAGALGMESCRFVDHSGLGDASRVTATEMARAMVAAERAGGVRALLEDYDVRDARGRPMRDAPFEVRAKTGTLHFVSALTGYLSVPGGRTLGFAILTGDVAHRETLTRAQLDRPPGARAWAGRSRRLQSALLRRWAQVHSA</sequence>
<dbReference type="InterPro" id="IPR000667">
    <property type="entry name" value="Peptidase_S13"/>
</dbReference>
<dbReference type="PRINTS" id="PR00922">
    <property type="entry name" value="DADACBPTASE3"/>
</dbReference>
<dbReference type="GO" id="GO:0000270">
    <property type="term" value="P:peptidoglycan metabolic process"/>
    <property type="evidence" value="ECO:0007669"/>
    <property type="project" value="TreeGrafter"/>
</dbReference>
<gene>
    <name evidence="3" type="primary">dacB</name>
    <name evidence="3" type="ORF">DRV84_12045</name>
</gene>
<dbReference type="PANTHER" id="PTHR30023:SF0">
    <property type="entry name" value="PENICILLIN-SENSITIVE CARBOXYPEPTIDASE A"/>
    <property type="match status" value="1"/>
</dbReference>
<evidence type="ECO:0000313" key="4">
    <source>
        <dbReference type="Proteomes" id="UP000257131"/>
    </source>
</evidence>
<dbReference type="Gene3D" id="3.40.710.10">
    <property type="entry name" value="DD-peptidase/beta-lactamase superfamily"/>
    <property type="match status" value="2"/>
</dbReference>
<evidence type="ECO:0000256" key="2">
    <source>
        <dbReference type="ARBA" id="ARBA00022801"/>
    </source>
</evidence>
<dbReference type="NCBIfam" id="TIGR00666">
    <property type="entry name" value="PBP4"/>
    <property type="match status" value="1"/>
</dbReference>
<dbReference type="Gene3D" id="3.50.80.20">
    <property type="entry name" value="D-Ala-D-Ala carboxypeptidase C, peptidase S13"/>
    <property type="match status" value="1"/>
</dbReference>
<dbReference type="RefSeq" id="WP_115981036.1">
    <property type="nucleotide sequence ID" value="NZ_QOHR01000019.1"/>
</dbReference>
<comment type="caution">
    <text evidence="3">The sequence shown here is derived from an EMBL/GenBank/DDBJ whole genome shotgun (WGS) entry which is preliminary data.</text>
</comment>
<evidence type="ECO:0000256" key="1">
    <source>
        <dbReference type="ARBA" id="ARBA00006096"/>
    </source>
</evidence>
<dbReference type="GO" id="GO:0009002">
    <property type="term" value="F:serine-type D-Ala-D-Ala carboxypeptidase activity"/>
    <property type="evidence" value="ECO:0007669"/>
    <property type="project" value="UniProtKB-EC"/>
</dbReference>
<keyword evidence="4" id="KW-1185">Reference proteome</keyword>
<keyword evidence="3" id="KW-0121">Carboxypeptidase</keyword>
<dbReference type="OrthoDB" id="5372081at2"/>
<protein>
    <submittedName>
        <fullName evidence="3">D-alanyl-D-alanine carboxypeptidase/D-alanyl-D-alanine-endopeptidase</fullName>
        <ecNumber evidence="3">3.4.16.4</ecNumber>
    </submittedName>
</protein>
<dbReference type="SUPFAM" id="SSF56601">
    <property type="entry name" value="beta-lactamase/transpeptidase-like"/>
    <property type="match status" value="1"/>
</dbReference>
<dbReference type="InterPro" id="IPR012338">
    <property type="entry name" value="Beta-lactam/transpept-like"/>
</dbReference>
<dbReference type="EMBL" id="QOHR01000019">
    <property type="protein sequence ID" value="REC55391.1"/>
    <property type="molecule type" value="Genomic_DNA"/>
</dbReference>
<dbReference type="Pfam" id="PF02113">
    <property type="entry name" value="Peptidase_S13"/>
    <property type="match status" value="1"/>
</dbReference>
<organism evidence="3 4">
    <name type="scientific">Rhodosalinus sediminis</name>
    <dbReference type="NCBI Taxonomy" id="1940533"/>
    <lineage>
        <taxon>Bacteria</taxon>
        <taxon>Pseudomonadati</taxon>
        <taxon>Pseudomonadota</taxon>
        <taxon>Alphaproteobacteria</taxon>
        <taxon>Rhodobacterales</taxon>
        <taxon>Paracoccaceae</taxon>
        <taxon>Rhodosalinus</taxon>
    </lineage>
</organism>
<reference evidence="3 4" key="1">
    <citation type="journal article" date="2017" name="Int. J. Syst. Evol. Microbiol.">
        <title>Rhodosalinus sediminis gen. nov., sp. nov., isolated from marine saltern.</title>
        <authorList>
            <person name="Guo L.Y."/>
            <person name="Ling S.K."/>
            <person name="Li C.M."/>
            <person name="Chen G.J."/>
            <person name="Du Z.J."/>
        </authorList>
    </citation>
    <scope>NUCLEOTIDE SEQUENCE [LARGE SCALE GENOMIC DNA]</scope>
    <source>
        <strain evidence="3 4">WDN1C137</strain>
    </source>
</reference>
<dbReference type="Proteomes" id="UP000257131">
    <property type="component" value="Unassembled WGS sequence"/>
</dbReference>
<comment type="similarity">
    <text evidence="1">Belongs to the peptidase S13 family.</text>
</comment>
<keyword evidence="2 3" id="KW-0378">Hydrolase</keyword>
<dbReference type="PANTHER" id="PTHR30023">
    <property type="entry name" value="D-ALANYL-D-ALANINE CARBOXYPEPTIDASE"/>
    <property type="match status" value="1"/>
</dbReference>
<dbReference type="GO" id="GO:0006508">
    <property type="term" value="P:proteolysis"/>
    <property type="evidence" value="ECO:0007669"/>
    <property type="project" value="InterPro"/>
</dbReference>
<dbReference type="AlphaFoldDB" id="A0A3D9BPW4"/>